<comment type="subcellular location">
    <subcellularLocation>
        <location evidence="1">Cell membrane</location>
        <topology evidence="1">Multi-pass membrane protein</topology>
    </subcellularLocation>
</comment>
<evidence type="ECO:0000256" key="4">
    <source>
        <dbReference type="ARBA" id="ARBA00022989"/>
    </source>
</evidence>
<feature type="transmembrane region" description="Helical" evidence="6">
    <location>
        <begin position="254"/>
        <end position="276"/>
    </location>
</feature>
<dbReference type="GO" id="GO:0005886">
    <property type="term" value="C:plasma membrane"/>
    <property type="evidence" value="ECO:0007669"/>
    <property type="project" value="UniProtKB-SubCell"/>
</dbReference>
<dbReference type="PANTHER" id="PTHR30482">
    <property type="entry name" value="HIGH-AFFINITY BRANCHED-CHAIN AMINO ACID TRANSPORT SYSTEM PERMEASE"/>
    <property type="match status" value="1"/>
</dbReference>
<evidence type="ECO:0000256" key="2">
    <source>
        <dbReference type="ARBA" id="ARBA00022475"/>
    </source>
</evidence>
<sequence length="341" mass="37397">MIEYLKNKNILWILLIFLISLVFFVLPFLGLSNFVLRMLIMVGIYIILGLSLNLITGFTGQLSLGHAAFYGIGAYTSAILSTRYGMGFGITAPLSGLMAAFLGFLLGIPTLKLQGAYLAIVTLGFGEIIRITALNWMQLTRGPMGIPGIPAISIFGYELQSNLGYYYVICILAMITVLLISRIVNSRVGRAFMAIREDELAAQYMGIYTTNYKILAFSMGAFLAGVAGSFYAHYVSYIDPQSFTFDESIQILSIVILGGMGSIPGTILGAAILVTAPELLRSLQDYRMVIYGLILILMMLIRPQGILGGVRFTQRKGGEIQNDSFRGKEYQQAVWGSKSSR</sequence>
<feature type="transmembrane region" description="Helical" evidence="6">
    <location>
        <begin position="12"/>
        <end position="29"/>
    </location>
</feature>
<dbReference type="RefSeq" id="WP_069974701.1">
    <property type="nucleotide sequence ID" value="NZ_CP017269.1"/>
</dbReference>
<proteinExistence type="predicted"/>
<evidence type="ECO:0000256" key="6">
    <source>
        <dbReference type="SAM" id="Phobius"/>
    </source>
</evidence>
<dbReference type="Proteomes" id="UP000095743">
    <property type="component" value="Chromosome"/>
</dbReference>
<dbReference type="GO" id="GO:0015658">
    <property type="term" value="F:branched-chain amino acid transmembrane transporter activity"/>
    <property type="evidence" value="ECO:0007669"/>
    <property type="project" value="InterPro"/>
</dbReference>
<dbReference type="Pfam" id="PF02653">
    <property type="entry name" value="BPD_transp_2"/>
    <property type="match status" value="1"/>
</dbReference>
<dbReference type="STRING" id="1424294.Gferi_05910"/>
<keyword evidence="2" id="KW-1003">Cell membrane</keyword>
<feature type="transmembrane region" description="Helical" evidence="6">
    <location>
        <begin position="165"/>
        <end position="184"/>
    </location>
</feature>
<feature type="transmembrane region" description="Helical" evidence="6">
    <location>
        <begin position="35"/>
        <end position="55"/>
    </location>
</feature>
<protein>
    <recommendedName>
        <fullName evidence="9">Branched-chain amino acid ABC transporter permease</fullName>
    </recommendedName>
</protein>
<evidence type="ECO:0000313" key="8">
    <source>
        <dbReference type="Proteomes" id="UP000095743"/>
    </source>
</evidence>
<evidence type="ECO:0000313" key="7">
    <source>
        <dbReference type="EMBL" id="AOT69135.1"/>
    </source>
</evidence>
<gene>
    <name evidence="7" type="ORF">Gferi_05910</name>
</gene>
<dbReference type="CDD" id="cd06581">
    <property type="entry name" value="TM_PBP1_LivM_like"/>
    <property type="match status" value="1"/>
</dbReference>
<keyword evidence="8" id="KW-1185">Reference proteome</keyword>
<evidence type="ECO:0000256" key="5">
    <source>
        <dbReference type="ARBA" id="ARBA00023136"/>
    </source>
</evidence>
<feature type="transmembrane region" description="Helical" evidence="6">
    <location>
        <begin position="86"/>
        <end position="108"/>
    </location>
</feature>
<feature type="transmembrane region" description="Helical" evidence="6">
    <location>
        <begin position="288"/>
        <end position="307"/>
    </location>
</feature>
<dbReference type="EMBL" id="CP017269">
    <property type="protein sequence ID" value="AOT69135.1"/>
    <property type="molecule type" value="Genomic_DNA"/>
</dbReference>
<accession>A0A1D8GE05</accession>
<feature type="transmembrane region" description="Helical" evidence="6">
    <location>
        <begin position="214"/>
        <end position="234"/>
    </location>
</feature>
<keyword evidence="4 6" id="KW-1133">Transmembrane helix</keyword>
<keyword evidence="5 6" id="KW-0472">Membrane</keyword>
<dbReference type="KEGG" id="gfe:Gferi_05910"/>
<keyword evidence="3 6" id="KW-0812">Transmembrane</keyword>
<evidence type="ECO:0000256" key="3">
    <source>
        <dbReference type="ARBA" id="ARBA00022692"/>
    </source>
</evidence>
<dbReference type="PANTHER" id="PTHR30482:SF10">
    <property type="entry name" value="HIGH-AFFINITY BRANCHED-CHAIN AMINO ACID TRANSPORT PROTEIN BRAE"/>
    <property type="match status" value="1"/>
</dbReference>
<organism evidence="7 8">
    <name type="scientific">Geosporobacter ferrireducens</name>
    <dbReference type="NCBI Taxonomy" id="1424294"/>
    <lineage>
        <taxon>Bacteria</taxon>
        <taxon>Bacillati</taxon>
        <taxon>Bacillota</taxon>
        <taxon>Clostridia</taxon>
        <taxon>Peptostreptococcales</taxon>
        <taxon>Thermotaleaceae</taxon>
        <taxon>Geosporobacter</taxon>
    </lineage>
</organism>
<dbReference type="OrthoDB" id="9789927at2"/>
<reference evidence="7 8" key="1">
    <citation type="submission" date="2016-09" db="EMBL/GenBank/DDBJ databases">
        <title>Genomic analysis reveals versatility of anaerobic energy metabolism of Geosporobacter ferrireducens IRF9 of phylum Firmicutes.</title>
        <authorList>
            <person name="Kim S.-J."/>
        </authorList>
    </citation>
    <scope>NUCLEOTIDE SEQUENCE [LARGE SCALE GENOMIC DNA]</scope>
    <source>
        <strain evidence="7 8">IRF9</strain>
    </source>
</reference>
<dbReference type="InterPro" id="IPR001851">
    <property type="entry name" value="ABC_transp_permease"/>
</dbReference>
<dbReference type="InterPro" id="IPR043428">
    <property type="entry name" value="LivM-like"/>
</dbReference>
<evidence type="ECO:0000256" key="1">
    <source>
        <dbReference type="ARBA" id="ARBA00004651"/>
    </source>
</evidence>
<name>A0A1D8GE05_9FIRM</name>
<evidence type="ECO:0008006" key="9">
    <source>
        <dbReference type="Google" id="ProtNLM"/>
    </source>
</evidence>
<dbReference type="AlphaFoldDB" id="A0A1D8GE05"/>
<feature type="transmembrane region" description="Helical" evidence="6">
    <location>
        <begin position="115"/>
        <end position="137"/>
    </location>
</feature>